<dbReference type="Proteomes" id="UP001165121">
    <property type="component" value="Unassembled WGS sequence"/>
</dbReference>
<proteinExistence type="inferred from homology"/>
<comment type="subcellular location">
    <subcellularLocation>
        <location evidence="1 5">Secreted</location>
    </subcellularLocation>
</comment>
<protein>
    <recommendedName>
        <fullName evidence="5">RxLR effector protein</fullName>
    </recommendedName>
</protein>
<name>A0A9W7D3R4_9STRA</name>
<evidence type="ECO:0000256" key="2">
    <source>
        <dbReference type="ARBA" id="ARBA00010400"/>
    </source>
</evidence>
<dbReference type="InterPro" id="IPR031825">
    <property type="entry name" value="RXLR"/>
</dbReference>
<evidence type="ECO:0000256" key="3">
    <source>
        <dbReference type="ARBA" id="ARBA00022525"/>
    </source>
</evidence>
<dbReference type="EMBL" id="BSXT01003897">
    <property type="protein sequence ID" value="GMF56048.1"/>
    <property type="molecule type" value="Genomic_DNA"/>
</dbReference>
<feature type="signal peptide" evidence="5">
    <location>
        <begin position="1"/>
        <end position="21"/>
    </location>
</feature>
<keyword evidence="4 5" id="KW-0732">Signal</keyword>
<reference evidence="6" key="1">
    <citation type="submission" date="2023-04" db="EMBL/GenBank/DDBJ databases">
        <title>Phytophthora fragariaefolia NBRC 109709.</title>
        <authorList>
            <person name="Ichikawa N."/>
            <person name="Sato H."/>
            <person name="Tonouchi N."/>
        </authorList>
    </citation>
    <scope>NUCLEOTIDE SEQUENCE</scope>
    <source>
        <strain evidence="6">NBRC 109709</strain>
    </source>
</reference>
<dbReference type="OrthoDB" id="126652at2759"/>
<comment type="domain">
    <text evidence="5">The RxLR-dEER motif acts to carry the protein into the host cell cytoplasm through binding to cell surface phosphatidylinositol-3-phosphate.</text>
</comment>
<evidence type="ECO:0000313" key="6">
    <source>
        <dbReference type="EMBL" id="GMF56048.1"/>
    </source>
</evidence>
<comment type="function">
    <text evidence="5">Effector that suppresses plant defense responses during pathogen infection.</text>
</comment>
<evidence type="ECO:0000256" key="5">
    <source>
        <dbReference type="RuleBase" id="RU367124"/>
    </source>
</evidence>
<feature type="chain" id="PRO_5041015692" description="RxLR effector protein" evidence="5">
    <location>
        <begin position="22"/>
        <end position="156"/>
    </location>
</feature>
<accession>A0A9W7D3R4</accession>
<evidence type="ECO:0000313" key="7">
    <source>
        <dbReference type="Proteomes" id="UP001165121"/>
    </source>
</evidence>
<evidence type="ECO:0000256" key="1">
    <source>
        <dbReference type="ARBA" id="ARBA00004613"/>
    </source>
</evidence>
<dbReference type="AlphaFoldDB" id="A0A9W7D3R4"/>
<dbReference type="Pfam" id="PF16810">
    <property type="entry name" value="RXLR"/>
    <property type="match status" value="1"/>
</dbReference>
<sequence length="156" mass="17494">MRLLLWLLLVTLVTFISSASAISAIANSDEAPVSQLTDADIDVLSRVATAGNDYNINRFLRVDAKKDLTADDDSENLSANNEERGIFSLVQSIKNGWSKWKANALEKAFQHMMKKGETPTSLAKRLKIGEVAEPRFEKLYEKYTAWWINFHTNAGT</sequence>
<dbReference type="GO" id="GO:0005576">
    <property type="term" value="C:extracellular region"/>
    <property type="evidence" value="ECO:0007669"/>
    <property type="project" value="UniProtKB-SubCell"/>
</dbReference>
<gene>
    <name evidence="6" type="ORF">Pfra01_002371800</name>
</gene>
<keyword evidence="3 5" id="KW-0964">Secreted</keyword>
<organism evidence="6 7">
    <name type="scientific">Phytophthora fragariaefolia</name>
    <dbReference type="NCBI Taxonomy" id="1490495"/>
    <lineage>
        <taxon>Eukaryota</taxon>
        <taxon>Sar</taxon>
        <taxon>Stramenopiles</taxon>
        <taxon>Oomycota</taxon>
        <taxon>Peronosporomycetes</taxon>
        <taxon>Peronosporales</taxon>
        <taxon>Peronosporaceae</taxon>
        <taxon>Phytophthora</taxon>
    </lineage>
</organism>
<comment type="similarity">
    <text evidence="2 5">Belongs to the RxLR effector family.</text>
</comment>
<comment type="caution">
    <text evidence="6">The sequence shown here is derived from an EMBL/GenBank/DDBJ whole genome shotgun (WGS) entry which is preliminary data.</text>
</comment>
<evidence type="ECO:0000256" key="4">
    <source>
        <dbReference type="ARBA" id="ARBA00022729"/>
    </source>
</evidence>
<keyword evidence="7" id="KW-1185">Reference proteome</keyword>